<dbReference type="GO" id="GO:0006405">
    <property type="term" value="P:RNA export from nucleus"/>
    <property type="evidence" value="ECO:0007669"/>
    <property type="project" value="TreeGrafter"/>
</dbReference>
<evidence type="ECO:0000313" key="6">
    <source>
        <dbReference type="EMBL" id="OON19937.1"/>
    </source>
</evidence>
<dbReference type="Pfam" id="PF08801">
    <property type="entry name" value="Nucleoporin_N"/>
    <property type="match status" value="1"/>
</dbReference>
<dbReference type="GO" id="GO:0006606">
    <property type="term" value="P:protein import into nucleus"/>
    <property type="evidence" value="ECO:0007669"/>
    <property type="project" value="TreeGrafter"/>
</dbReference>
<evidence type="ECO:0000256" key="2">
    <source>
        <dbReference type="ARBA" id="ARBA00022448"/>
    </source>
</evidence>
<feature type="region of interest" description="Disordered" evidence="4">
    <location>
        <begin position="470"/>
        <end position="494"/>
    </location>
</feature>
<sequence>MDTRSASDELCLYDRPEEWLNKLLNRDGCFKDLASLLDFENPGKTVGSSGTRELDYPSMRFHAGGELEVHKSFSLPPELIEKFAGMQSNCLMGIFTLCSRAWVTIDNELFMWNYEDGDDLAYYDGIKDTIICVGLAQPRVGVLPDRIQHLLCIATALELFVLGVTYSTTAGAPIGHHGEVLHVLPDPLYCLPTDNYTVTCMECTTDGRMFLGTQEGSLLELNYSPIPGWTGDPSVPLSRTGPCTLINHSASAISLLLPAVLTTGFRTTVNTPSTVNFLLPLPLSDAICQLVSDPTRQLLYLRTENSNLAVYSYSIKATVGTSLTRSAQLSSSDLAYTASGVVRSVDKAQFRRSVTPFPFHPARVFAVRWLFSHNWHIASVLPLFGGPFHLMAVTKTGIRLYFGEQLRLLHIRLPPTSPYGRLGLGEVKLVAETRGTVVLISALPPNAASIGTARPLLTKTSDTQPFVPVPPTTLSSPISSGSVTGGEPDTSTRSSYDVPPNILYTLSPDPYPWTPNLTEVCTTAWCVGGVWALTVLPSDEPVSLDFAFSRNTTSPCPRGQPPVVLTQHLDPPYRRLLLISAQGLVHLRLPSPIVRLKEFLLREVSSRLLNTSVNLFPEQPPLLTPGSFVKQTPGVMYPSFGDLDDVSPELLRNTGFLSAYLHQFSPDEAICAALIIGSAHSSLGESDNRGLGVAVEQAVLFFAAEAAQFWVPAVRRPNPGSGALIRQSALTSSQGTSQPIDRALFSGMFLFSGITVFLARMARTFWRSPLFRDASAVSNGSLAKSNQSSGLIGSWMRSFVNVLASASPLRGGRSTTEENRPVISRLDPNEITWLIHQLSYLQRFLQRQLKLRGGWLRASTAGLTSHPEKSAAGDESSDQVDGILLQRLSEELDKLLGAMLEILEFWRIFSEHAVHRIAE</sequence>
<keyword evidence="7" id="KW-1185">Reference proteome</keyword>
<dbReference type="AlphaFoldDB" id="A0A1S8WZU9"/>
<evidence type="ECO:0000256" key="4">
    <source>
        <dbReference type="SAM" id="MobiDB-lite"/>
    </source>
</evidence>
<dbReference type="InterPro" id="IPR014908">
    <property type="entry name" value="Nucleoporin_Nup133/Nup155_N"/>
</dbReference>
<proteinExistence type="predicted"/>
<evidence type="ECO:0000256" key="1">
    <source>
        <dbReference type="ARBA" id="ARBA00004123"/>
    </source>
</evidence>
<keyword evidence="3" id="KW-0539">Nucleus</keyword>
<dbReference type="Gene3D" id="1.20.58.1780">
    <property type="match status" value="1"/>
</dbReference>
<evidence type="ECO:0000313" key="7">
    <source>
        <dbReference type="Proteomes" id="UP000243686"/>
    </source>
</evidence>
<dbReference type="PANTHER" id="PTHR10350">
    <property type="entry name" value="NUCLEAR PORE COMPLEX PROTEIN NUP155"/>
    <property type="match status" value="1"/>
</dbReference>
<reference evidence="6 7" key="1">
    <citation type="submission" date="2015-03" db="EMBL/GenBank/DDBJ databases">
        <title>Draft genome of the nematode, Opisthorchis viverrini.</title>
        <authorList>
            <person name="Mitreva M."/>
        </authorList>
    </citation>
    <scope>NUCLEOTIDE SEQUENCE [LARGE SCALE GENOMIC DNA]</scope>
    <source>
        <strain evidence="6">Khon Kaen</strain>
    </source>
</reference>
<dbReference type="InterPro" id="IPR004870">
    <property type="entry name" value="Nucleoporin_Nup155"/>
</dbReference>
<dbReference type="EMBL" id="KV892959">
    <property type="protein sequence ID" value="OON19937.1"/>
    <property type="molecule type" value="Genomic_DNA"/>
</dbReference>
<name>A0A1S8WZU9_OPIVI</name>
<gene>
    <name evidence="6" type="ORF">X801_04188</name>
</gene>
<dbReference type="GO" id="GO:0036228">
    <property type="term" value="P:protein localization to nuclear inner membrane"/>
    <property type="evidence" value="ECO:0007669"/>
    <property type="project" value="TreeGrafter"/>
</dbReference>
<dbReference type="Proteomes" id="UP000243686">
    <property type="component" value="Unassembled WGS sequence"/>
</dbReference>
<accession>A0A1S8WZU9</accession>
<dbReference type="PANTHER" id="PTHR10350:SF6">
    <property type="entry name" value="NUCLEAR PORE COMPLEX PROTEIN NUP155"/>
    <property type="match status" value="1"/>
</dbReference>
<evidence type="ECO:0000256" key="3">
    <source>
        <dbReference type="ARBA" id="ARBA00023242"/>
    </source>
</evidence>
<organism evidence="6 7">
    <name type="scientific">Opisthorchis viverrini</name>
    <name type="common">Southeast Asian liver fluke</name>
    <dbReference type="NCBI Taxonomy" id="6198"/>
    <lineage>
        <taxon>Eukaryota</taxon>
        <taxon>Metazoa</taxon>
        <taxon>Spiralia</taxon>
        <taxon>Lophotrochozoa</taxon>
        <taxon>Platyhelminthes</taxon>
        <taxon>Trematoda</taxon>
        <taxon>Digenea</taxon>
        <taxon>Opisthorchiida</taxon>
        <taxon>Opisthorchiata</taxon>
        <taxon>Opisthorchiidae</taxon>
        <taxon>Opisthorchis</taxon>
    </lineage>
</organism>
<dbReference type="GO" id="GO:0000972">
    <property type="term" value="P:transcription-dependent tethering of RNA polymerase II gene DNA at nuclear periphery"/>
    <property type="evidence" value="ECO:0007669"/>
    <property type="project" value="TreeGrafter"/>
</dbReference>
<comment type="subcellular location">
    <subcellularLocation>
        <location evidence="1">Nucleus</location>
    </subcellularLocation>
</comment>
<feature type="compositionally biased region" description="Polar residues" evidence="4">
    <location>
        <begin position="472"/>
        <end position="482"/>
    </location>
</feature>
<keyword evidence="2" id="KW-0813">Transport</keyword>
<protein>
    <recommendedName>
        <fullName evidence="5">Nucleoporin Nup133/Nup155-like N-terminal domain-containing protein</fullName>
    </recommendedName>
</protein>
<dbReference type="GO" id="GO:0044611">
    <property type="term" value="C:nuclear pore inner ring"/>
    <property type="evidence" value="ECO:0007669"/>
    <property type="project" value="TreeGrafter"/>
</dbReference>
<evidence type="ECO:0000259" key="5">
    <source>
        <dbReference type="Pfam" id="PF08801"/>
    </source>
</evidence>
<feature type="domain" description="Nucleoporin Nup133/Nup155-like N-terminal" evidence="5">
    <location>
        <begin position="71"/>
        <end position="440"/>
    </location>
</feature>
<dbReference type="GO" id="GO:0017056">
    <property type="term" value="F:structural constituent of nuclear pore"/>
    <property type="evidence" value="ECO:0007669"/>
    <property type="project" value="InterPro"/>
</dbReference>